<protein>
    <submittedName>
        <fullName evidence="1">Peptide synthetase</fullName>
    </submittedName>
</protein>
<organism evidence="1 2">
    <name type="scientific">Escherichia coli</name>
    <dbReference type="NCBI Taxonomy" id="562"/>
    <lineage>
        <taxon>Bacteria</taxon>
        <taxon>Pseudomonadati</taxon>
        <taxon>Pseudomonadota</taxon>
        <taxon>Gammaproteobacteria</taxon>
        <taxon>Enterobacterales</taxon>
        <taxon>Enterobacteriaceae</taxon>
        <taxon>Escherichia</taxon>
    </lineage>
</organism>
<proteinExistence type="predicted"/>
<dbReference type="AlphaFoldDB" id="A0A484X6L2"/>
<dbReference type="EMBL" id="CAADIS010000004">
    <property type="protein sequence ID" value="VFS18045.1"/>
    <property type="molecule type" value="Genomic_DNA"/>
</dbReference>
<dbReference type="Proteomes" id="UP000372890">
    <property type="component" value="Unassembled WGS sequence"/>
</dbReference>
<evidence type="ECO:0000313" key="2">
    <source>
        <dbReference type="Proteomes" id="UP000372890"/>
    </source>
</evidence>
<gene>
    <name evidence="1" type="ORF">NCTC9001_02475</name>
</gene>
<evidence type="ECO:0000313" key="1">
    <source>
        <dbReference type="EMBL" id="VFS18045.1"/>
    </source>
</evidence>
<accession>A0A484X6L2</accession>
<reference evidence="1 2" key="1">
    <citation type="submission" date="2019-03" db="EMBL/GenBank/DDBJ databases">
        <authorList>
            <consortium name="Pathogen Informatics"/>
        </authorList>
    </citation>
    <scope>NUCLEOTIDE SEQUENCE [LARGE SCALE GENOMIC DNA]</scope>
    <source>
        <strain evidence="1 2">NCTC9001</strain>
    </source>
</reference>
<sequence length="95" mass="10464">MEFRQLTPSALLSTLLLTNGQPEALLHNSADWAALFSAAGFNCQHGDEVAGLQRFLVQCPDRQVRRDPRQLQAASPGVCRGGWCRNGSYSSTPYR</sequence>
<name>A0A484X6L2_ECOLX</name>